<dbReference type="PANTHER" id="PTHR48438:SF1">
    <property type="entry name" value="ALPHA-(1,3)-FUCOSYLTRANSFERASE C-RELATED"/>
    <property type="match status" value="1"/>
</dbReference>
<evidence type="ECO:0000256" key="4">
    <source>
        <dbReference type="ARBA" id="ARBA00022676"/>
    </source>
</evidence>
<evidence type="ECO:0000256" key="11">
    <source>
        <dbReference type="ARBA" id="ARBA00023180"/>
    </source>
</evidence>
<name>A0A210Q640_MIZYE</name>
<keyword evidence="8 12" id="KW-1133">Transmembrane helix</keyword>
<dbReference type="EC" id="2.4.1.-" evidence="12"/>
<keyword evidence="6 12" id="KW-0812">Transmembrane</keyword>
<evidence type="ECO:0000313" key="15">
    <source>
        <dbReference type="EMBL" id="OWF44185.1"/>
    </source>
</evidence>
<protein>
    <recommendedName>
        <fullName evidence="12">Fucosyltransferase</fullName>
        <ecNumber evidence="12">2.4.1.-</ecNumber>
    </recommendedName>
</protein>
<feature type="domain" description="Fucosyltransferase N-terminal" evidence="14">
    <location>
        <begin position="91"/>
        <end position="187"/>
    </location>
</feature>
<dbReference type="UniPathway" id="UPA00378"/>
<dbReference type="SUPFAM" id="SSF53756">
    <property type="entry name" value="UDP-Glycosyltransferase/glycogen phosphorylase"/>
    <property type="match status" value="1"/>
</dbReference>
<feature type="domain" description="Fucosyltransferase C-terminal" evidence="13">
    <location>
        <begin position="209"/>
        <end position="400"/>
    </location>
</feature>
<dbReference type="Gene3D" id="3.40.50.11660">
    <property type="entry name" value="Glycosyl transferase family 10, C-terminal domain"/>
    <property type="match status" value="1"/>
</dbReference>
<keyword evidence="16" id="KW-1185">Reference proteome</keyword>
<comment type="pathway">
    <text evidence="2">Protein modification; protein glycosylation.</text>
</comment>
<dbReference type="OrthoDB" id="8057859at2759"/>
<evidence type="ECO:0000256" key="1">
    <source>
        <dbReference type="ARBA" id="ARBA00004323"/>
    </source>
</evidence>
<dbReference type="GO" id="GO:0000139">
    <property type="term" value="C:Golgi membrane"/>
    <property type="evidence" value="ECO:0007669"/>
    <property type="project" value="UniProtKB-SubCell"/>
</dbReference>
<organism evidence="15 16">
    <name type="scientific">Mizuhopecten yessoensis</name>
    <name type="common">Japanese scallop</name>
    <name type="synonym">Patinopecten yessoensis</name>
    <dbReference type="NCBI Taxonomy" id="6573"/>
    <lineage>
        <taxon>Eukaryota</taxon>
        <taxon>Metazoa</taxon>
        <taxon>Spiralia</taxon>
        <taxon>Lophotrochozoa</taxon>
        <taxon>Mollusca</taxon>
        <taxon>Bivalvia</taxon>
        <taxon>Autobranchia</taxon>
        <taxon>Pteriomorphia</taxon>
        <taxon>Pectinida</taxon>
        <taxon>Pectinoidea</taxon>
        <taxon>Pectinidae</taxon>
        <taxon>Mizuhopecten</taxon>
    </lineage>
</organism>
<comment type="caution">
    <text evidence="15">The sequence shown here is derived from an EMBL/GenBank/DDBJ whole genome shotgun (WGS) entry which is preliminary data.</text>
</comment>
<dbReference type="InterPro" id="IPR038577">
    <property type="entry name" value="GT10-like_C_sf"/>
</dbReference>
<dbReference type="PANTHER" id="PTHR48438">
    <property type="entry name" value="ALPHA-(1,3)-FUCOSYLTRANSFERASE C-RELATED"/>
    <property type="match status" value="1"/>
</dbReference>
<evidence type="ECO:0000313" key="16">
    <source>
        <dbReference type="Proteomes" id="UP000242188"/>
    </source>
</evidence>
<dbReference type="FunFam" id="3.40.50.11660:FF:000002">
    <property type="entry name" value="Alpha-(1,3)-fucosyltransferase"/>
    <property type="match status" value="1"/>
</dbReference>
<dbReference type="GO" id="GO:0032580">
    <property type="term" value="C:Golgi cisterna membrane"/>
    <property type="evidence" value="ECO:0007669"/>
    <property type="project" value="UniProtKB-SubCell"/>
</dbReference>
<comment type="similarity">
    <text evidence="3 12">Belongs to the glycosyltransferase 10 family.</text>
</comment>
<dbReference type="Proteomes" id="UP000242188">
    <property type="component" value="Unassembled WGS sequence"/>
</dbReference>
<evidence type="ECO:0000256" key="8">
    <source>
        <dbReference type="ARBA" id="ARBA00022989"/>
    </source>
</evidence>
<dbReference type="Pfam" id="PF00852">
    <property type="entry name" value="Glyco_transf_10"/>
    <property type="match status" value="1"/>
</dbReference>
<evidence type="ECO:0000256" key="6">
    <source>
        <dbReference type="ARBA" id="ARBA00022692"/>
    </source>
</evidence>
<gene>
    <name evidence="15" type="ORF">KP79_PYT01735</name>
</gene>
<evidence type="ECO:0000259" key="14">
    <source>
        <dbReference type="Pfam" id="PF17039"/>
    </source>
</evidence>
<comment type="subcellular location">
    <subcellularLocation>
        <location evidence="1">Golgi apparatus membrane</location>
        <topology evidence="1">Single-pass type II membrane protein</topology>
    </subcellularLocation>
    <subcellularLocation>
        <location evidence="12">Golgi apparatus</location>
        <location evidence="12">Golgi stack membrane</location>
        <topology evidence="12">Single-pass type II membrane protein</topology>
    </subcellularLocation>
</comment>
<keyword evidence="4 12" id="KW-0328">Glycosyltransferase</keyword>
<keyword evidence="9 12" id="KW-0333">Golgi apparatus</keyword>
<dbReference type="InterPro" id="IPR055270">
    <property type="entry name" value="Glyco_tran_10_C"/>
</dbReference>
<dbReference type="EMBL" id="NEDP02004860">
    <property type="protein sequence ID" value="OWF44185.1"/>
    <property type="molecule type" value="Genomic_DNA"/>
</dbReference>
<accession>A0A210Q640</accession>
<evidence type="ECO:0000256" key="10">
    <source>
        <dbReference type="ARBA" id="ARBA00023136"/>
    </source>
</evidence>
<dbReference type="InterPro" id="IPR031481">
    <property type="entry name" value="Glyco_tran_10_N"/>
</dbReference>
<keyword evidence="7" id="KW-0735">Signal-anchor</keyword>
<evidence type="ECO:0000256" key="2">
    <source>
        <dbReference type="ARBA" id="ARBA00004922"/>
    </source>
</evidence>
<dbReference type="AlphaFoldDB" id="A0A210Q640"/>
<evidence type="ECO:0000259" key="13">
    <source>
        <dbReference type="Pfam" id="PF00852"/>
    </source>
</evidence>
<proteinExistence type="inferred from homology"/>
<keyword evidence="5 12" id="KW-0808">Transferase</keyword>
<evidence type="ECO:0000256" key="12">
    <source>
        <dbReference type="RuleBase" id="RU003832"/>
    </source>
</evidence>
<evidence type="ECO:0000256" key="3">
    <source>
        <dbReference type="ARBA" id="ARBA00008919"/>
    </source>
</evidence>
<feature type="transmembrane region" description="Helical" evidence="12">
    <location>
        <begin position="9"/>
        <end position="32"/>
    </location>
</feature>
<evidence type="ECO:0000256" key="7">
    <source>
        <dbReference type="ARBA" id="ARBA00022968"/>
    </source>
</evidence>
<dbReference type="Pfam" id="PF17039">
    <property type="entry name" value="Glyco_tran_10_N"/>
    <property type="match status" value="1"/>
</dbReference>
<evidence type="ECO:0000256" key="5">
    <source>
        <dbReference type="ARBA" id="ARBA00022679"/>
    </source>
</evidence>
<evidence type="ECO:0000256" key="9">
    <source>
        <dbReference type="ARBA" id="ARBA00023034"/>
    </source>
</evidence>
<reference evidence="15 16" key="1">
    <citation type="journal article" date="2017" name="Nat. Ecol. Evol.">
        <title>Scallop genome provides insights into evolution of bilaterian karyotype and development.</title>
        <authorList>
            <person name="Wang S."/>
            <person name="Zhang J."/>
            <person name="Jiao W."/>
            <person name="Li J."/>
            <person name="Xun X."/>
            <person name="Sun Y."/>
            <person name="Guo X."/>
            <person name="Huan P."/>
            <person name="Dong B."/>
            <person name="Zhang L."/>
            <person name="Hu X."/>
            <person name="Sun X."/>
            <person name="Wang J."/>
            <person name="Zhao C."/>
            <person name="Wang Y."/>
            <person name="Wang D."/>
            <person name="Huang X."/>
            <person name="Wang R."/>
            <person name="Lv J."/>
            <person name="Li Y."/>
            <person name="Zhang Z."/>
            <person name="Liu B."/>
            <person name="Lu W."/>
            <person name="Hui Y."/>
            <person name="Liang J."/>
            <person name="Zhou Z."/>
            <person name="Hou R."/>
            <person name="Li X."/>
            <person name="Liu Y."/>
            <person name="Li H."/>
            <person name="Ning X."/>
            <person name="Lin Y."/>
            <person name="Zhao L."/>
            <person name="Xing Q."/>
            <person name="Dou J."/>
            <person name="Li Y."/>
            <person name="Mao J."/>
            <person name="Guo H."/>
            <person name="Dou H."/>
            <person name="Li T."/>
            <person name="Mu C."/>
            <person name="Jiang W."/>
            <person name="Fu Q."/>
            <person name="Fu X."/>
            <person name="Miao Y."/>
            <person name="Liu J."/>
            <person name="Yu Q."/>
            <person name="Li R."/>
            <person name="Liao H."/>
            <person name="Li X."/>
            <person name="Kong Y."/>
            <person name="Jiang Z."/>
            <person name="Chourrout D."/>
            <person name="Li R."/>
            <person name="Bao Z."/>
        </authorList>
    </citation>
    <scope>NUCLEOTIDE SEQUENCE [LARGE SCALE GENOMIC DNA]</scope>
    <source>
        <strain evidence="15 16">PY_sf001</strain>
    </source>
</reference>
<dbReference type="InterPro" id="IPR001503">
    <property type="entry name" value="Glyco_trans_10"/>
</dbReference>
<dbReference type="GO" id="GO:0008417">
    <property type="term" value="F:fucosyltransferase activity"/>
    <property type="evidence" value="ECO:0007669"/>
    <property type="project" value="InterPro"/>
</dbReference>
<keyword evidence="10 12" id="KW-0472">Membrane</keyword>
<keyword evidence="11" id="KW-0325">Glycoprotein</keyword>
<sequence>MDIHNRMKLFLMILTLTFLLYIIFVQLHMLLYDRAVGPRWFQVPKKTDVENQHRSLRNVSFSKKRKGERNDDLAKTLLFLSPQHWFDDWIGNKWNTSHPFSNCPVSNCVLTKQRQFLDKADAVIFRATNKEGCLRGCMKKMKRGQVWIIFEHEPPTRFGRYRDLNKRCHRDLFNWTITYRRDSDFTLVHGRFSKVSSPYNESAIDMILKGKTKTAVGFISHCSVQSRRNDYITKLRKYGIDVDIYGKCGTLHCDSGGNRLKMAWNLKPVARLKRDCFDMLDSRYKFYLSFENSLCDDYVTEKSLHLVLRHNIVPIIRDASNRTLFSPPKSYLDTKDFHDVNSLATRIKSMSNNFDEYKKYFLWKKYFSPETTDGVLQSILCNICKRLHNQHKYKRIYRNVVDFLFSRGKESSICHEPADF</sequence>